<feature type="binding site" evidence="11">
    <location>
        <position position="430"/>
    </location>
    <ligand>
        <name>K(+)</name>
        <dbReference type="ChEBI" id="CHEBI:29103"/>
    </ligand>
</feature>
<feature type="binding site" evidence="11">
    <location>
        <position position="314"/>
    </location>
    <ligand>
        <name>K(+)</name>
        <dbReference type="ChEBI" id="CHEBI:29103"/>
    </ligand>
</feature>
<dbReference type="PROSITE" id="PS51257">
    <property type="entry name" value="PROKAR_LIPOPROTEIN"/>
    <property type="match status" value="1"/>
</dbReference>
<comment type="similarity">
    <text evidence="10">Belongs to the TrkH potassium transport family.</text>
</comment>
<feature type="transmembrane region" description="Helical" evidence="12">
    <location>
        <begin position="7"/>
        <end position="30"/>
    </location>
</feature>
<proteinExistence type="inferred from homology"/>
<dbReference type="Pfam" id="PF02386">
    <property type="entry name" value="TrkH"/>
    <property type="match status" value="1"/>
</dbReference>
<feature type="binding site" evidence="11">
    <location>
        <position position="431"/>
    </location>
    <ligand>
        <name>K(+)</name>
        <dbReference type="ChEBI" id="CHEBI:29103"/>
    </ligand>
</feature>
<dbReference type="GO" id="GO:0015379">
    <property type="term" value="F:potassium:chloride symporter activity"/>
    <property type="evidence" value="ECO:0007669"/>
    <property type="project" value="InterPro"/>
</dbReference>
<dbReference type="AlphaFoldDB" id="A0A2R4MHR1"/>
<protein>
    <recommendedName>
        <fullName evidence="10">Trk system potassium uptake protein</fullName>
    </recommendedName>
</protein>
<gene>
    <name evidence="13" type="ORF">MXMO3_03003</name>
</gene>
<dbReference type="InterPro" id="IPR004772">
    <property type="entry name" value="TrkH"/>
</dbReference>
<evidence type="ECO:0000256" key="5">
    <source>
        <dbReference type="ARBA" id="ARBA00022692"/>
    </source>
</evidence>
<evidence type="ECO:0000256" key="3">
    <source>
        <dbReference type="ARBA" id="ARBA00022475"/>
    </source>
</evidence>
<keyword evidence="3 10" id="KW-1003">Cell membrane</keyword>
<evidence type="ECO:0000256" key="7">
    <source>
        <dbReference type="ARBA" id="ARBA00022989"/>
    </source>
</evidence>
<dbReference type="InterPro" id="IPR003445">
    <property type="entry name" value="Cat_transpt"/>
</dbReference>
<dbReference type="PANTHER" id="PTHR32024:SF3">
    <property type="entry name" value="TRK SYSTEM POTASSIUM UPTAKE PROTEIN"/>
    <property type="match status" value="1"/>
</dbReference>
<dbReference type="RefSeq" id="WP_027833871.1">
    <property type="nucleotide sequence ID" value="NZ_CP021330.1"/>
</dbReference>
<evidence type="ECO:0000256" key="4">
    <source>
        <dbReference type="ARBA" id="ARBA00022538"/>
    </source>
</evidence>
<keyword evidence="10" id="KW-0997">Cell inner membrane</keyword>
<dbReference type="PIRSF" id="PIRSF006247">
    <property type="entry name" value="TrkH"/>
    <property type="match status" value="1"/>
</dbReference>
<dbReference type="PANTHER" id="PTHR32024">
    <property type="entry name" value="TRK SYSTEM POTASSIUM UPTAKE PROTEIN TRKG-RELATED"/>
    <property type="match status" value="1"/>
</dbReference>
<feature type="transmembrane region" description="Helical" evidence="12">
    <location>
        <begin position="321"/>
        <end position="343"/>
    </location>
</feature>
<feature type="binding site" evidence="11">
    <location>
        <position position="111"/>
    </location>
    <ligand>
        <name>K(+)</name>
        <dbReference type="ChEBI" id="CHEBI:29103"/>
    </ligand>
</feature>
<evidence type="ECO:0000313" key="13">
    <source>
        <dbReference type="EMBL" id="AVX05510.1"/>
    </source>
</evidence>
<keyword evidence="2 10" id="KW-0813">Transport</keyword>
<dbReference type="GO" id="GO:0005886">
    <property type="term" value="C:plasma membrane"/>
    <property type="evidence" value="ECO:0007669"/>
    <property type="project" value="UniProtKB-SubCell"/>
</dbReference>
<evidence type="ECO:0000256" key="1">
    <source>
        <dbReference type="ARBA" id="ARBA00004651"/>
    </source>
</evidence>
<keyword evidence="4 10" id="KW-0633">Potassium transport</keyword>
<keyword evidence="7 12" id="KW-1133">Transmembrane helix</keyword>
<evidence type="ECO:0000256" key="12">
    <source>
        <dbReference type="SAM" id="Phobius"/>
    </source>
</evidence>
<dbReference type="STRING" id="1122213.GCA_000423365_00694"/>
<feature type="transmembrane region" description="Helical" evidence="12">
    <location>
        <begin position="184"/>
        <end position="205"/>
    </location>
</feature>
<feature type="transmembrane region" description="Helical" evidence="12">
    <location>
        <begin position="69"/>
        <end position="90"/>
    </location>
</feature>
<evidence type="ECO:0000256" key="10">
    <source>
        <dbReference type="PIRNR" id="PIRNR006247"/>
    </source>
</evidence>
<feature type="transmembrane region" description="Helical" evidence="12">
    <location>
        <begin position="272"/>
        <end position="290"/>
    </location>
</feature>
<dbReference type="GO" id="GO:0046872">
    <property type="term" value="F:metal ion binding"/>
    <property type="evidence" value="ECO:0007669"/>
    <property type="project" value="UniProtKB-KW"/>
</dbReference>
<evidence type="ECO:0000256" key="2">
    <source>
        <dbReference type="ARBA" id="ARBA00022448"/>
    </source>
</evidence>
<feature type="binding site" evidence="11">
    <location>
        <position position="110"/>
    </location>
    <ligand>
        <name>K(+)</name>
        <dbReference type="ChEBI" id="CHEBI:29103"/>
    </ligand>
</feature>
<comment type="subcellular location">
    <subcellularLocation>
        <location evidence="10">Cell inner membrane</location>
        <topology evidence="10">Multi-pass membrane protein</topology>
    </subcellularLocation>
    <subcellularLocation>
        <location evidence="1">Cell membrane</location>
        <topology evidence="1">Multi-pass membrane protein</topology>
    </subcellularLocation>
</comment>
<evidence type="ECO:0000256" key="8">
    <source>
        <dbReference type="ARBA" id="ARBA00023065"/>
    </source>
</evidence>
<accession>A0A2R4MHR1</accession>
<sequence>MEFRPILMIIGVLTAILGCSMFLPAIADALVGNDDWIVFVTSGLITTLLGAGTWAASFGYDQSLNARQAFFMTAIIWVVLAVFGALPFYWAGINLSYTDAFFESMSGLTTTGATVISGLDNLPPGILLWRSLLQWFGGLGIIVMAVAVLPMLQIGGMQMFKAEAFDTAEKILPRAAQIASNMTTIYIALTFVCAVSYWAAGMSLFDAVSHSMTTVATGGFSTRDGSIDSYGSAMIDYIAVAFMILGALPFLIYVKMVRGNISSLWRDSQVRAFLLVLAAVTLVAVIVQYVDEIDRGEVAFRHAIFSVTSVMTGTGYATTDYGAWGGISVTLFFIITFIGGCAGSTSCGIKIFRFQVLFLDLKQHIRQILYPSGVFVKRYNGQIISDTVSASVMSFIFLYFFFFIILALLLSLTGLDSLTAFSGAATAISNVGPGLGDIIGPSGNFGPLSDVSKWLIATGMIVGRLEIFTVLVLFLPRFWRG</sequence>
<dbReference type="EMBL" id="CP021330">
    <property type="protein sequence ID" value="AVX05510.1"/>
    <property type="molecule type" value="Genomic_DNA"/>
</dbReference>
<keyword evidence="5 12" id="KW-0812">Transmembrane</keyword>
<feature type="transmembrane region" description="Helical" evidence="12">
    <location>
        <begin position="36"/>
        <end position="57"/>
    </location>
</feature>
<name>A0A2R4MHR1_9HYPH</name>
<organism evidence="13 14">
    <name type="scientific">Maritalea myrionectae</name>
    <dbReference type="NCBI Taxonomy" id="454601"/>
    <lineage>
        <taxon>Bacteria</taxon>
        <taxon>Pseudomonadati</taxon>
        <taxon>Pseudomonadota</taxon>
        <taxon>Alphaproteobacteria</taxon>
        <taxon>Hyphomicrobiales</taxon>
        <taxon>Devosiaceae</taxon>
        <taxon>Maritalea</taxon>
    </lineage>
</organism>
<evidence type="ECO:0000256" key="11">
    <source>
        <dbReference type="PIRSR" id="PIRSR006247-1"/>
    </source>
</evidence>
<keyword evidence="14" id="KW-1185">Reference proteome</keyword>
<keyword evidence="11" id="KW-0479">Metal-binding</keyword>
<evidence type="ECO:0000256" key="9">
    <source>
        <dbReference type="ARBA" id="ARBA00023136"/>
    </source>
</evidence>
<feature type="transmembrane region" description="Helical" evidence="12">
    <location>
        <begin position="230"/>
        <end position="252"/>
    </location>
</feature>
<feature type="transmembrane region" description="Helical" evidence="12">
    <location>
        <begin position="454"/>
        <end position="475"/>
    </location>
</feature>
<dbReference type="Proteomes" id="UP000258927">
    <property type="component" value="Chromosome"/>
</dbReference>
<reference evidence="13 14" key="1">
    <citation type="submission" date="2017-05" db="EMBL/GenBank/DDBJ databases">
        <title>Genome Analysis of Maritalea myrionectae HL2708#5.</title>
        <authorList>
            <consortium name="Cotde Inc.-PKNU"/>
            <person name="Jang D."/>
            <person name="Oh H.-M."/>
        </authorList>
    </citation>
    <scope>NUCLEOTIDE SEQUENCE [LARGE SCALE GENOMIC DNA]</scope>
    <source>
        <strain evidence="13 14">HL2708#5</strain>
    </source>
</reference>
<feature type="transmembrane region" description="Helical" evidence="12">
    <location>
        <begin position="387"/>
        <end position="412"/>
    </location>
</feature>
<feature type="transmembrane region" description="Helical" evidence="12">
    <location>
        <begin position="132"/>
        <end position="152"/>
    </location>
</feature>
<dbReference type="KEGG" id="mmyr:MXMO3_03003"/>
<feature type="binding site" evidence="11">
    <location>
        <position position="218"/>
    </location>
    <ligand>
        <name>K(+)</name>
        <dbReference type="ChEBI" id="CHEBI:29103"/>
    </ligand>
</feature>
<evidence type="ECO:0000256" key="6">
    <source>
        <dbReference type="ARBA" id="ARBA00022958"/>
    </source>
</evidence>
<keyword evidence="8 10" id="KW-0406">Ion transport</keyword>
<comment type="function">
    <text evidence="10">Low-affinity potassium transport system. Interacts with Trk system potassium uptake protein TrkA.</text>
</comment>
<keyword evidence="9 10" id="KW-0472">Membrane</keyword>
<keyword evidence="6 10" id="KW-0630">Potassium</keyword>
<evidence type="ECO:0000313" key="14">
    <source>
        <dbReference type="Proteomes" id="UP000258927"/>
    </source>
</evidence>